<comment type="caution">
    <text evidence="7">The sequence shown here is derived from an EMBL/GenBank/DDBJ whole genome shotgun (WGS) entry which is preliminary data.</text>
</comment>
<evidence type="ECO:0000313" key="8">
    <source>
        <dbReference type="Proteomes" id="UP000307874"/>
    </source>
</evidence>
<keyword evidence="4" id="KW-0804">Transcription</keyword>
<dbReference type="Pfam" id="PF13377">
    <property type="entry name" value="Peripla_BP_3"/>
    <property type="match status" value="1"/>
</dbReference>
<accession>A0A5C4JPN1</accession>
<dbReference type="InterPro" id="IPR010982">
    <property type="entry name" value="Lambda_DNA-bd_dom_sf"/>
</dbReference>
<reference evidence="7 8" key="1">
    <citation type="submission" date="2019-05" db="EMBL/GenBank/DDBJ databases">
        <authorList>
            <person name="Lee S.D."/>
        </authorList>
    </citation>
    <scope>NUCLEOTIDE SEQUENCE [LARGE SCALE GENOMIC DNA]</scope>
    <source>
        <strain evidence="7 8">GH2-6</strain>
    </source>
</reference>
<protein>
    <submittedName>
        <fullName evidence="7">LacI family transcriptional regulator</fullName>
    </submittedName>
</protein>
<keyword evidence="2" id="KW-0805">Transcription regulation</keyword>
<dbReference type="InterPro" id="IPR028082">
    <property type="entry name" value="Peripla_BP_I"/>
</dbReference>
<dbReference type="Gene3D" id="1.10.260.40">
    <property type="entry name" value="lambda repressor-like DNA-binding domains"/>
    <property type="match status" value="1"/>
</dbReference>
<dbReference type="InterPro" id="IPR000843">
    <property type="entry name" value="HTH_LacI"/>
</dbReference>
<keyword evidence="3" id="KW-0238">DNA-binding</keyword>
<feature type="domain" description="HTH lacI-type" evidence="6">
    <location>
        <begin position="6"/>
        <end position="60"/>
    </location>
</feature>
<dbReference type="GO" id="GO:0000976">
    <property type="term" value="F:transcription cis-regulatory region binding"/>
    <property type="evidence" value="ECO:0007669"/>
    <property type="project" value="TreeGrafter"/>
</dbReference>
<dbReference type="PROSITE" id="PS50932">
    <property type="entry name" value="HTH_LACI_2"/>
    <property type="match status" value="1"/>
</dbReference>
<dbReference type="RefSeq" id="WP_138749190.1">
    <property type="nucleotide sequence ID" value="NZ_VCLB01000007.1"/>
</dbReference>
<dbReference type="OrthoDB" id="9772505at2"/>
<keyword evidence="8" id="KW-1185">Reference proteome</keyword>
<dbReference type="CDD" id="cd01392">
    <property type="entry name" value="HTH_LacI"/>
    <property type="match status" value="1"/>
</dbReference>
<gene>
    <name evidence="7" type="ORF">FF124_14470</name>
</gene>
<feature type="coiled-coil region" evidence="5">
    <location>
        <begin position="94"/>
        <end position="121"/>
    </location>
</feature>
<evidence type="ECO:0000256" key="3">
    <source>
        <dbReference type="ARBA" id="ARBA00023125"/>
    </source>
</evidence>
<dbReference type="AlphaFoldDB" id="A0A5C4JPN1"/>
<dbReference type="SMART" id="SM00354">
    <property type="entry name" value="HTH_LACI"/>
    <property type="match status" value="1"/>
</dbReference>
<keyword evidence="5" id="KW-0175">Coiled coil</keyword>
<dbReference type="Pfam" id="PF00356">
    <property type="entry name" value="LacI"/>
    <property type="match status" value="1"/>
</dbReference>
<evidence type="ECO:0000256" key="2">
    <source>
        <dbReference type="ARBA" id="ARBA00023015"/>
    </source>
</evidence>
<organism evidence="7 8">
    <name type="scientific">Martelella lutilitoris</name>
    <dbReference type="NCBI Taxonomy" id="2583532"/>
    <lineage>
        <taxon>Bacteria</taxon>
        <taxon>Pseudomonadati</taxon>
        <taxon>Pseudomonadota</taxon>
        <taxon>Alphaproteobacteria</taxon>
        <taxon>Hyphomicrobiales</taxon>
        <taxon>Aurantimonadaceae</taxon>
        <taxon>Martelella</taxon>
    </lineage>
</organism>
<dbReference type="InterPro" id="IPR046335">
    <property type="entry name" value="LacI/GalR-like_sensor"/>
</dbReference>
<dbReference type="Proteomes" id="UP000307874">
    <property type="component" value="Unassembled WGS sequence"/>
</dbReference>
<name>A0A5C4JPN1_9HYPH</name>
<evidence type="ECO:0000313" key="7">
    <source>
        <dbReference type="EMBL" id="TNB47363.1"/>
    </source>
</evidence>
<dbReference type="GO" id="GO:0003700">
    <property type="term" value="F:DNA-binding transcription factor activity"/>
    <property type="evidence" value="ECO:0007669"/>
    <property type="project" value="TreeGrafter"/>
</dbReference>
<reference evidence="7 8" key="2">
    <citation type="submission" date="2019-06" db="EMBL/GenBank/DDBJ databases">
        <title>Martelella lutilitoris sp. nov., isolated from a tidal mudflat.</title>
        <authorList>
            <person name="Kim Y.-J."/>
        </authorList>
    </citation>
    <scope>NUCLEOTIDE SEQUENCE [LARGE SCALE GENOMIC DNA]</scope>
    <source>
        <strain evidence="7 8">GH2-6</strain>
    </source>
</reference>
<dbReference type="PANTHER" id="PTHR30146">
    <property type="entry name" value="LACI-RELATED TRANSCRIPTIONAL REPRESSOR"/>
    <property type="match status" value="1"/>
</dbReference>
<dbReference type="PANTHER" id="PTHR30146:SF95">
    <property type="entry name" value="RIBOSE OPERON REPRESSOR"/>
    <property type="match status" value="1"/>
</dbReference>
<keyword evidence="1" id="KW-0678">Repressor</keyword>
<proteinExistence type="predicted"/>
<dbReference type="SUPFAM" id="SSF47413">
    <property type="entry name" value="lambda repressor-like DNA-binding domains"/>
    <property type="match status" value="1"/>
</dbReference>
<dbReference type="EMBL" id="VCLB01000007">
    <property type="protein sequence ID" value="TNB47363.1"/>
    <property type="molecule type" value="Genomic_DNA"/>
</dbReference>
<evidence type="ECO:0000256" key="4">
    <source>
        <dbReference type="ARBA" id="ARBA00023163"/>
    </source>
</evidence>
<evidence type="ECO:0000256" key="1">
    <source>
        <dbReference type="ARBA" id="ARBA00022491"/>
    </source>
</evidence>
<dbReference type="SUPFAM" id="SSF53822">
    <property type="entry name" value="Periplasmic binding protein-like I"/>
    <property type="match status" value="1"/>
</dbReference>
<sequence>MAEKFVSASDVARVAGVSRSAVSRTFTEGASVAPKTRARVMKAAEELGYRVNLLARTLHKERSDLVGLVGANLSNPYISAQVDALTAALYDNGLQCMLLNLARAQDDIENALAKLLEYRVRTVVLLSGAVPDTLMRLAAANGTRLVLINRPLPENIGLVDQIEADSAAGGALAARRLLAAGCSNVAVVLSESRTSAKLARAEAFIAVMEQHHVPITQWSQGRNTYETGIEAARGLLAKPGIDGIFGVTDEIALGVMNTARHELGLSVPNDVSVIGFDDAPISDWSSHQLTTIRQSLSSLTSATLKAITGPANAPCSHHFIPVSLVERRSVRSVEPPHSDAGGA</sequence>
<dbReference type="Gene3D" id="3.40.50.2300">
    <property type="match status" value="2"/>
</dbReference>
<evidence type="ECO:0000259" key="6">
    <source>
        <dbReference type="PROSITE" id="PS50932"/>
    </source>
</evidence>
<evidence type="ECO:0000256" key="5">
    <source>
        <dbReference type="SAM" id="Coils"/>
    </source>
</evidence>